<dbReference type="SMART" id="SM00589">
    <property type="entry name" value="PRY"/>
    <property type="match status" value="1"/>
</dbReference>
<dbReference type="PROSITE" id="PS50188">
    <property type="entry name" value="B302_SPRY"/>
    <property type="match status" value="1"/>
</dbReference>
<evidence type="ECO:0000256" key="2">
    <source>
        <dbReference type="ARBA" id="ARBA00022771"/>
    </source>
</evidence>
<evidence type="ECO:0000259" key="4">
    <source>
        <dbReference type="PROSITE" id="PS50188"/>
    </source>
</evidence>
<dbReference type="AlphaFoldDB" id="A0A673GED1"/>
<keyword evidence="2" id="KW-0863">Zinc-finger</keyword>
<dbReference type="FunFam" id="2.60.120.920:FF:000037">
    <property type="entry name" value="Si:dkey-191j3.2"/>
    <property type="match status" value="1"/>
</dbReference>
<dbReference type="InterPro" id="IPR001870">
    <property type="entry name" value="B30.2/SPRY"/>
</dbReference>
<keyword evidence="6" id="KW-1185">Reference proteome</keyword>
<name>A0A673GED1_9TELE</name>
<dbReference type="Ensembl" id="ENSSRHT00000012552.1">
    <property type="protein sequence ID" value="ENSSRHP00000012100.1"/>
    <property type="gene ID" value="ENSSRHG00000006943.1"/>
</dbReference>
<dbReference type="Proteomes" id="UP000472270">
    <property type="component" value="Unassembled WGS sequence"/>
</dbReference>
<dbReference type="PANTHER" id="PTHR25465">
    <property type="entry name" value="B-BOX DOMAIN CONTAINING"/>
    <property type="match status" value="1"/>
</dbReference>
<dbReference type="Pfam" id="PF00622">
    <property type="entry name" value="SPRY"/>
    <property type="match status" value="1"/>
</dbReference>
<dbReference type="GO" id="GO:0005737">
    <property type="term" value="C:cytoplasm"/>
    <property type="evidence" value="ECO:0007669"/>
    <property type="project" value="UniProtKB-ARBA"/>
</dbReference>
<accession>A0A673GED1</accession>
<dbReference type="GO" id="GO:0008270">
    <property type="term" value="F:zinc ion binding"/>
    <property type="evidence" value="ECO:0007669"/>
    <property type="project" value="UniProtKB-KW"/>
</dbReference>
<dbReference type="SMART" id="SM00449">
    <property type="entry name" value="SPRY"/>
    <property type="match status" value="1"/>
</dbReference>
<dbReference type="PANTHER" id="PTHR25465:SF5">
    <property type="entry name" value="E3 UBIQUITIN_ISG15 LIGASE TRIM25-RELATED"/>
    <property type="match status" value="1"/>
</dbReference>
<evidence type="ECO:0000313" key="6">
    <source>
        <dbReference type="Proteomes" id="UP000472270"/>
    </source>
</evidence>
<feature type="domain" description="B30.2/SPRY" evidence="4">
    <location>
        <begin position="67"/>
        <end position="259"/>
    </location>
</feature>
<dbReference type="InterPro" id="IPR043136">
    <property type="entry name" value="B30.2/SPRY_sf"/>
</dbReference>
<dbReference type="Pfam" id="PF13765">
    <property type="entry name" value="PRY"/>
    <property type="match status" value="1"/>
</dbReference>
<dbReference type="InterPro" id="IPR003877">
    <property type="entry name" value="SPRY_dom"/>
</dbReference>
<reference evidence="5" key="1">
    <citation type="submission" date="2025-08" db="UniProtKB">
        <authorList>
            <consortium name="Ensembl"/>
        </authorList>
    </citation>
    <scope>IDENTIFICATION</scope>
</reference>
<proteinExistence type="predicted"/>
<dbReference type="InterPro" id="IPR006574">
    <property type="entry name" value="PRY"/>
</dbReference>
<sequence length="259" mass="29532">MASCFLLFLTNKKSTSKSLLILNKILFYHLFCVYLSLSSLDHRNYFRLTPGLRKCRSLIFSHTHYRCCNLLQTFIMFFCVCSDACDLTLDPNTANTKLILSEGNKKATRVEDKQSYPDHPERFDHHEQVLCGESMTGRCYWEAEWSGMEVVISVTYKGINRKGGSDCWFGYNDKSWSLFYSKNRSNVCHNNVSNTISAPSSCSNRVGVYLDWSAGTLSFYSVSDTHTLTHLHTFNTTFTEPLYTGIGVYGSSVSLCLYN</sequence>
<keyword evidence="1" id="KW-0479">Metal-binding</keyword>
<evidence type="ECO:0000256" key="1">
    <source>
        <dbReference type="ARBA" id="ARBA00022723"/>
    </source>
</evidence>
<protein>
    <recommendedName>
        <fullName evidence="4">B30.2/SPRY domain-containing protein</fullName>
    </recommendedName>
</protein>
<dbReference type="CDD" id="cd16040">
    <property type="entry name" value="SPRY_PRY_SNTX"/>
    <property type="match status" value="1"/>
</dbReference>
<dbReference type="Gene3D" id="2.60.120.920">
    <property type="match status" value="1"/>
</dbReference>
<keyword evidence="3" id="KW-0862">Zinc</keyword>
<reference evidence="5" key="2">
    <citation type="submission" date="2025-09" db="UniProtKB">
        <authorList>
            <consortium name="Ensembl"/>
        </authorList>
    </citation>
    <scope>IDENTIFICATION</scope>
</reference>
<dbReference type="InterPro" id="IPR051051">
    <property type="entry name" value="E3_ubiq-ligase_TRIM/RNF"/>
</dbReference>
<dbReference type="SUPFAM" id="SSF49899">
    <property type="entry name" value="Concanavalin A-like lectins/glucanases"/>
    <property type="match status" value="1"/>
</dbReference>
<dbReference type="InterPro" id="IPR013320">
    <property type="entry name" value="ConA-like_dom_sf"/>
</dbReference>
<evidence type="ECO:0000313" key="5">
    <source>
        <dbReference type="Ensembl" id="ENSSRHP00000012100.1"/>
    </source>
</evidence>
<dbReference type="InterPro" id="IPR003879">
    <property type="entry name" value="Butyrophylin_SPRY"/>
</dbReference>
<evidence type="ECO:0000256" key="3">
    <source>
        <dbReference type="ARBA" id="ARBA00022833"/>
    </source>
</evidence>
<organism evidence="5 6">
    <name type="scientific">Sinocyclocheilus rhinocerous</name>
    <dbReference type="NCBI Taxonomy" id="307959"/>
    <lineage>
        <taxon>Eukaryota</taxon>
        <taxon>Metazoa</taxon>
        <taxon>Chordata</taxon>
        <taxon>Craniata</taxon>
        <taxon>Vertebrata</taxon>
        <taxon>Euteleostomi</taxon>
        <taxon>Actinopterygii</taxon>
        <taxon>Neopterygii</taxon>
        <taxon>Teleostei</taxon>
        <taxon>Ostariophysi</taxon>
        <taxon>Cypriniformes</taxon>
        <taxon>Cyprinidae</taxon>
        <taxon>Cyprininae</taxon>
        <taxon>Sinocyclocheilus</taxon>
    </lineage>
</organism>
<dbReference type="PRINTS" id="PR01407">
    <property type="entry name" value="BUTYPHLNCDUF"/>
</dbReference>